<dbReference type="VEuPathDB" id="FungiDB:PHYBLDRAFT_60295"/>
<sequence>MAWIVEATTQSLFVFGDGSTSKSHRGQERGESKSLTSRWHSVLPALQATQLEYLFSTCIQFSVWRVCTIYNVFRNLTAQDVLNKPECLLRNKNTKFKSLTAFQRSAKDKQASKQANKQQLPQQQPHQELQQ</sequence>
<feature type="compositionally biased region" description="Low complexity" evidence="1">
    <location>
        <begin position="118"/>
        <end position="131"/>
    </location>
</feature>
<feature type="region of interest" description="Disordered" evidence="1">
    <location>
        <begin position="104"/>
        <end position="131"/>
    </location>
</feature>
<keyword evidence="3" id="KW-1185">Reference proteome</keyword>
<organism evidence="2 3">
    <name type="scientific">Phycomyces blakesleeanus (strain ATCC 8743b / DSM 1359 / FGSC 10004 / NBRC 33097 / NRRL 1555)</name>
    <dbReference type="NCBI Taxonomy" id="763407"/>
    <lineage>
        <taxon>Eukaryota</taxon>
        <taxon>Fungi</taxon>
        <taxon>Fungi incertae sedis</taxon>
        <taxon>Mucoromycota</taxon>
        <taxon>Mucoromycotina</taxon>
        <taxon>Mucoromycetes</taxon>
        <taxon>Mucorales</taxon>
        <taxon>Phycomycetaceae</taxon>
        <taxon>Phycomyces</taxon>
    </lineage>
</organism>
<dbReference type="GeneID" id="29001529"/>
<accession>A0A167LAB5</accession>
<dbReference type="InParanoid" id="A0A167LAB5"/>
<reference evidence="3" key="1">
    <citation type="submission" date="2015-06" db="EMBL/GenBank/DDBJ databases">
        <title>Expansion of signal transduction pathways in fungi by whole-genome duplication.</title>
        <authorList>
            <consortium name="DOE Joint Genome Institute"/>
            <person name="Corrochano L.M."/>
            <person name="Kuo A."/>
            <person name="Marcet-Houben M."/>
            <person name="Polaino S."/>
            <person name="Salamov A."/>
            <person name="Villalobos J.M."/>
            <person name="Alvarez M.I."/>
            <person name="Avalos J."/>
            <person name="Benito E.P."/>
            <person name="Benoit I."/>
            <person name="Burger G."/>
            <person name="Camino L.P."/>
            <person name="Canovas D."/>
            <person name="Cerda-Olmedo E."/>
            <person name="Cheng J.-F."/>
            <person name="Dominguez A."/>
            <person name="Elias M."/>
            <person name="Eslava A.P."/>
            <person name="Glaser F."/>
            <person name="Grimwood J."/>
            <person name="Gutierrez G."/>
            <person name="Heitman J."/>
            <person name="Henrissat B."/>
            <person name="Iturriaga E.A."/>
            <person name="Lang B.F."/>
            <person name="Lavin J.L."/>
            <person name="Lee S."/>
            <person name="Li W."/>
            <person name="Lindquist E."/>
            <person name="Lopez-Garcia S."/>
            <person name="Luque E.M."/>
            <person name="Marcos A.T."/>
            <person name="Martin J."/>
            <person name="McCluskey K."/>
            <person name="Medina H.R."/>
            <person name="Miralles-Duran A."/>
            <person name="Miyazaki A."/>
            <person name="Munoz-Torres E."/>
            <person name="Oguiza J.A."/>
            <person name="Ohm R."/>
            <person name="Olmedo M."/>
            <person name="Orejas M."/>
            <person name="Ortiz-Castellanos L."/>
            <person name="Pisabarro A.G."/>
            <person name="Rodriguez-Romero J."/>
            <person name="Ruiz-Herrera J."/>
            <person name="Ruiz-Vazquez R."/>
            <person name="Sanz C."/>
            <person name="Schackwitz W."/>
            <person name="Schmutz J."/>
            <person name="Shahriari M."/>
            <person name="Shelest E."/>
            <person name="Silva-Franco F."/>
            <person name="Soanes D."/>
            <person name="Syed K."/>
            <person name="Tagua V.G."/>
            <person name="Talbot N.J."/>
            <person name="Thon M."/>
            <person name="De vries R.P."/>
            <person name="Wiebenga A."/>
            <person name="Yadav J.S."/>
            <person name="Braun E.L."/>
            <person name="Baker S."/>
            <person name="Garre V."/>
            <person name="Horwitz B."/>
            <person name="Torres-Martinez S."/>
            <person name="Idnurm A."/>
            <person name="Herrera-Estrella A."/>
            <person name="Gabaldon T."/>
            <person name="Grigoriev I.V."/>
        </authorList>
    </citation>
    <scope>NUCLEOTIDE SEQUENCE [LARGE SCALE GENOMIC DNA]</scope>
    <source>
        <strain evidence="3">NRRL 1555(-)</strain>
    </source>
</reference>
<dbReference type="AlphaFoldDB" id="A0A167LAB5"/>
<proteinExistence type="predicted"/>
<evidence type="ECO:0000313" key="3">
    <source>
        <dbReference type="Proteomes" id="UP000077315"/>
    </source>
</evidence>
<evidence type="ECO:0000256" key="1">
    <source>
        <dbReference type="SAM" id="MobiDB-lite"/>
    </source>
</evidence>
<protein>
    <submittedName>
        <fullName evidence="2">Uncharacterized protein</fullName>
    </submittedName>
</protein>
<dbReference type="EMBL" id="KV440990">
    <property type="protein sequence ID" value="OAD69969.1"/>
    <property type="molecule type" value="Genomic_DNA"/>
</dbReference>
<dbReference type="Proteomes" id="UP000077315">
    <property type="component" value="Unassembled WGS sequence"/>
</dbReference>
<dbReference type="RefSeq" id="XP_018288009.1">
    <property type="nucleotide sequence ID" value="XM_018440623.1"/>
</dbReference>
<gene>
    <name evidence="2" type="ORF">PHYBLDRAFT_60295</name>
</gene>
<name>A0A167LAB5_PHYB8</name>
<evidence type="ECO:0000313" key="2">
    <source>
        <dbReference type="EMBL" id="OAD69969.1"/>
    </source>
</evidence>